<dbReference type="HAMAP" id="MF_00660">
    <property type="entry name" value="PqqE"/>
    <property type="match status" value="1"/>
</dbReference>
<evidence type="ECO:0000313" key="10">
    <source>
        <dbReference type="EMBL" id="MBB5050325.1"/>
    </source>
</evidence>
<comment type="similarity">
    <text evidence="8">Belongs to the radical SAM superfamily. PqqE family.</text>
</comment>
<evidence type="ECO:0000256" key="3">
    <source>
        <dbReference type="ARBA" id="ARBA00022723"/>
    </source>
</evidence>
<comment type="pathway">
    <text evidence="8">Cofactor biosynthesis; pyrroloquinoline quinone biosynthesis.</text>
</comment>
<dbReference type="InterPro" id="IPR023885">
    <property type="entry name" value="4Fe4S-binding_SPASM_dom"/>
</dbReference>
<keyword evidence="3 8" id="KW-0479">Metal-binding</keyword>
<reference evidence="10 11" key="1">
    <citation type="submission" date="2020-08" db="EMBL/GenBank/DDBJ databases">
        <title>Genomic Encyclopedia of Type Strains, Phase IV (KMG-IV): sequencing the most valuable type-strain genomes for metagenomic binning, comparative biology and taxonomic classification.</title>
        <authorList>
            <person name="Goeker M."/>
        </authorList>
    </citation>
    <scope>NUCLEOTIDE SEQUENCE [LARGE SCALE GENOMIC DNA]</scope>
    <source>
        <strain evidence="10 11">DSM 17498</strain>
    </source>
</reference>
<dbReference type="PROSITE" id="PS01305">
    <property type="entry name" value="MOAA_NIFB_PQQE"/>
    <property type="match status" value="1"/>
</dbReference>
<evidence type="ECO:0000256" key="5">
    <source>
        <dbReference type="ARBA" id="ARBA00023002"/>
    </source>
</evidence>
<evidence type="ECO:0000256" key="6">
    <source>
        <dbReference type="ARBA" id="ARBA00023004"/>
    </source>
</evidence>
<dbReference type="PROSITE" id="PS51918">
    <property type="entry name" value="RADICAL_SAM"/>
    <property type="match status" value="1"/>
</dbReference>
<dbReference type="RefSeq" id="WP_184082167.1">
    <property type="nucleotide sequence ID" value="NZ_JACHIJ010000001.1"/>
</dbReference>
<feature type="binding site" evidence="8">
    <location>
        <position position="50"/>
    </location>
    <ligand>
        <name>[4Fe-4S] cluster</name>
        <dbReference type="ChEBI" id="CHEBI:49883"/>
        <note>4Fe-4S-S-AdoMet</note>
    </ligand>
</feature>
<dbReference type="InterPro" id="IPR011843">
    <property type="entry name" value="PQQ_synth_PqqE_bac"/>
</dbReference>
<dbReference type="Gene3D" id="3.20.20.70">
    <property type="entry name" value="Aldolase class I"/>
    <property type="match status" value="1"/>
</dbReference>
<dbReference type="SFLD" id="SFLDS00029">
    <property type="entry name" value="Radical_SAM"/>
    <property type="match status" value="1"/>
</dbReference>
<dbReference type="EC" id="1.21.98.4" evidence="8"/>
<dbReference type="EMBL" id="JACHIJ010000001">
    <property type="protein sequence ID" value="MBB5050325.1"/>
    <property type="molecule type" value="Genomic_DNA"/>
</dbReference>
<dbReference type="GO" id="GO:0005506">
    <property type="term" value="F:iron ion binding"/>
    <property type="evidence" value="ECO:0007669"/>
    <property type="project" value="UniProtKB-UniRule"/>
</dbReference>
<dbReference type="InterPro" id="IPR000385">
    <property type="entry name" value="MoaA_NifB_PqqE_Fe-S-bd_CS"/>
</dbReference>
<dbReference type="NCBIfam" id="TIGR02109">
    <property type="entry name" value="PQQ_syn_pqqE"/>
    <property type="match status" value="1"/>
</dbReference>
<dbReference type="InterPro" id="IPR006638">
    <property type="entry name" value="Elp3/MiaA/NifB-like_rSAM"/>
</dbReference>
<keyword evidence="4 8" id="KW-0884">PQQ biosynthesis</keyword>
<comment type="catalytic activity">
    <reaction evidence="8">
        <text>[PQQ precursor protein] + S-adenosyl-L-methionine = E-Y cross-linked-[PQQ precursor protein] + 5'-deoxyadenosine + L-methionine + H(+)</text>
        <dbReference type="Rhea" id="RHEA:56836"/>
        <dbReference type="Rhea" id="RHEA-COMP:14800"/>
        <dbReference type="Rhea" id="RHEA-COMP:14801"/>
        <dbReference type="ChEBI" id="CHEBI:15378"/>
        <dbReference type="ChEBI" id="CHEBI:17319"/>
        <dbReference type="ChEBI" id="CHEBI:57844"/>
        <dbReference type="ChEBI" id="CHEBI:59789"/>
        <dbReference type="ChEBI" id="CHEBI:141026"/>
        <dbReference type="ChEBI" id="CHEBI:141027"/>
        <dbReference type="EC" id="1.21.98.4"/>
    </reaction>
</comment>
<sequence>MSPTLTDASPVRADPADGLAVLEARKSQAETFGIPLAVLAELTHRCPLQCPYCSNPLELERSGAELTTAEWKRVLSELAEIGVLQIHFSGGEPTARKDLVEIVQHSTDSGLYSNLITSAVLLSKDKLAALADAGLCHIQISFQGSEEGVADRVAGLKHAHAKKIEVARWARELGLPLTVNAVMHRQNLFQLADIIQMAVDLDADRLEVANVQYYGWALKNRASLMPTMDQIDETSRIVEEAQVRLKGILAIDYVVPDYYALRPKKCMGGWGRQFFNISPSGKILPCHAAETITGLTFESVRDHPIAWIWQNSEAFNRYRGTGWMPEPCQSCAYKEVDYGGCRCQAFALTGNAANTDPACALSPMHEQIFKTAMSEAAGDNRRFIYRNFAGGTLEADTHGA</sequence>
<keyword evidence="5 8" id="KW-0560">Oxidoreductase</keyword>
<evidence type="ECO:0000256" key="7">
    <source>
        <dbReference type="ARBA" id="ARBA00023014"/>
    </source>
</evidence>
<dbReference type="InterPro" id="IPR007197">
    <property type="entry name" value="rSAM"/>
</dbReference>
<dbReference type="InterPro" id="IPR017200">
    <property type="entry name" value="PqqE-like"/>
</dbReference>
<dbReference type="SMART" id="SM00729">
    <property type="entry name" value="Elp3"/>
    <property type="match status" value="1"/>
</dbReference>
<dbReference type="Proteomes" id="UP000521227">
    <property type="component" value="Unassembled WGS sequence"/>
</dbReference>
<dbReference type="NCBIfam" id="TIGR04085">
    <property type="entry name" value="rSAM_more_4Fe4S"/>
    <property type="match status" value="1"/>
</dbReference>
<evidence type="ECO:0000256" key="2">
    <source>
        <dbReference type="ARBA" id="ARBA00022691"/>
    </source>
</evidence>
<dbReference type="UniPathway" id="UPA00539"/>
<feature type="domain" description="Radical SAM core" evidence="9">
    <location>
        <begin position="32"/>
        <end position="244"/>
    </location>
</feature>
<evidence type="ECO:0000256" key="4">
    <source>
        <dbReference type="ARBA" id="ARBA00022905"/>
    </source>
</evidence>
<evidence type="ECO:0000256" key="8">
    <source>
        <dbReference type="HAMAP-Rule" id="MF_00660"/>
    </source>
</evidence>
<dbReference type="GO" id="GO:1904047">
    <property type="term" value="F:S-adenosyl-L-methionine binding"/>
    <property type="evidence" value="ECO:0007669"/>
    <property type="project" value="UniProtKB-UniRule"/>
</dbReference>
<gene>
    <name evidence="8" type="primary">pqqE</name>
    <name evidence="10" type="ORF">HNQ36_000273</name>
</gene>
<keyword evidence="6 8" id="KW-0408">Iron</keyword>
<dbReference type="InterPro" id="IPR013785">
    <property type="entry name" value="Aldolase_TIM"/>
</dbReference>
<comment type="subunit">
    <text evidence="8">Interacts with PqqD. The interaction is necessary for activity of PqqE.</text>
</comment>
<comment type="cofactor">
    <cofactor evidence="8">
        <name>[4Fe-4S] cluster</name>
        <dbReference type="ChEBI" id="CHEBI:49883"/>
    </cofactor>
    <text evidence="8">Binds 1 [4Fe-4S] cluster. The cluster is coordinated with 3 cysteines and an exchangeable S-adenosyl-L-methionine.</text>
</comment>
<dbReference type="InterPro" id="IPR050377">
    <property type="entry name" value="Radical_SAM_PqqE_MftC-like"/>
</dbReference>
<organism evidence="10 11">
    <name type="scientific">Afipia massiliensis</name>
    <dbReference type="NCBI Taxonomy" id="211460"/>
    <lineage>
        <taxon>Bacteria</taxon>
        <taxon>Pseudomonadati</taxon>
        <taxon>Pseudomonadota</taxon>
        <taxon>Alphaproteobacteria</taxon>
        <taxon>Hyphomicrobiales</taxon>
        <taxon>Nitrobacteraceae</taxon>
        <taxon>Afipia</taxon>
    </lineage>
</organism>
<dbReference type="Pfam" id="PF04055">
    <property type="entry name" value="Radical_SAM"/>
    <property type="match status" value="1"/>
</dbReference>
<comment type="function">
    <text evidence="8">Catalyzes the cross-linking of a glutamate residue and a tyrosine residue in the PqqA protein as part of the biosynthesis of pyrroloquinoline quinone (PQQ).</text>
</comment>
<dbReference type="InterPro" id="IPR058240">
    <property type="entry name" value="rSAM_sf"/>
</dbReference>
<evidence type="ECO:0000256" key="1">
    <source>
        <dbReference type="ARBA" id="ARBA00022485"/>
    </source>
</evidence>
<keyword evidence="7 8" id="KW-0411">Iron-sulfur</keyword>
<dbReference type="SFLD" id="SFLDG01386">
    <property type="entry name" value="main_SPASM_domain-containing"/>
    <property type="match status" value="1"/>
</dbReference>
<name>A0A840MRA1_9BRAD</name>
<accession>A0A840MRA1</accession>
<dbReference type="SUPFAM" id="SSF102114">
    <property type="entry name" value="Radical SAM enzymes"/>
    <property type="match status" value="1"/>
</dbReference>
<dbReference type="PIRSF" id="PIRSF037420">
    <property type="entry name" value="PQQ_syn_pqqE"/>
    <property type="match status" value="1"/>
</dbReference>
<keyword evidence="2 8" id="KW-0949">S-adenosyl-L-methionine</keyword>
<dbReference type="CDD" id="cd01335">
    <property type="entry name" value="Radical_SAM"/>
    <property type="match status" value="1"/>
</dbReference>
<dbReference type="Pfam" id="PF13186">
    <property type="entry name" value="SPASM"/>
    <property type="match status" value="1"/>
</dbReference>
<feature type="binding site" evidence="8">
    <location>
        <position position="53"/>
    </location>
    <ligand>
        <name>[4Fe-4S] cluster</name>
        <dbReference type="ChEBI" id="CHEBI:49883"/>
        <note>4Fe-4S-S-AdoMet</note>
    </ligand>
</feature>
<evidence type="ECO:0000313" key="11">
    <source>
        <dbReference type="Proteomes" id="UP000521227"/>
    </source>
</evidence>
<dbReference type="GO" id="GO:0032324">
    <property type="term" value="P:molybdopterin cofactor biosynthetic process"/>
    <property type="evidence" value="ECO:0007669"/>
    <property type="project" value="UniProtKB-ARBA"/>
</dbReference>
<dbReference type="GO" id="GO:0018189">
    <property type="term" value="P:pyrroloquinoline quinone biosynthetic process"/>
    <property type="evidence" value="ECO:0007669"/>
    <property type="project" value="UniProtKB-UniRule"/>
</dbReference>
<proteinExistence type="inferred from homology"/>
<comment type="caution">
    <text evidence="10">The sequence shown here is derived from an EMBL/GenBank/DDBJ whole genome shotgun (WGS) entry which is preliminary data.</text>
</comment>
<dbReference type="SFLD" id="SFLDG01067">
    <property type="entry name" value="SPASM/twitch_domain_containing"/>
    <property type="match status" value="1"/>
</dbReference>
<keyword evidence="1 8" id="KW-0004">4Fe-4S</keyword>
<dbReference type="PANTHER" id="PTHR11228">
    <property type="entry name" value="RADICAL SAM DOMAIN PROTEIN"/>
    <property type="match status" value="1"/>
</dbReference>
<dbReference type="SFLD" id="SFLDF00280">
    <property type="entry name" value="coenzyme_PQQ_synthesis_protein"/>
    <property type="match status" value="1"/>
</dbReference>
<dbReference type="GO" id="GO:0009975">
    <property type="term" value="F:cyclase activity"/>
    <property type="evidence" value="ECO:0007669"/>
    <property type="project" value="UniProtKB-UniRule"/>
</dbReference>
<dbReference type="GO" id="GO:0016491">
    <property type="term" value="F:oxidoreductase activity"/>
    <property type="evidence" value="ECO:0007669"/>
    <property type="project" value="UniProtKB-KW"/>
</dbReference>
<dbReference type="CDD" id="cd21119">
    <property type="entry name" value="SPASM_PqqE"/>
    <property type="match status" value="1"/>
</dbReference>
<dbReference type="AlphaFoldDB" id="A0A840MRA1"/>
<dbReference type="PANTHER" id="PTHR11228:SF7">
    <property type="entry name" value="PQQA PEPTIDE CYCLASE"/>
    <property type="match status" value="1"/>
</dbReference>
<dbReference type="GO" id="GO:0051539">
    <property type="term" value="F:4 iron, 4 sulfur cluster binding"/>
    <property type="evidence" value="ECO:0007669"/>
    <property type="project" value="UniProtKB-KW"/>
</dbReference>
<protein>
    <recommendedName>
        <fullName evidence="8">PqqA peptide cyclase</fullName>
        <ecNumber evidence="8">1.21.98.4</ecNumber>
    </recommendedName>
    <alternativeName>
        <fullName evidence="8">Coenzyme PQQ synthesis protein E</fullName>
    </alternativeName>
</protein>
<evidence type="ECO:0000259" key="9">
    <source>
        <dbReference type="PROSITE" id="PS51918"/>
    </source>
</evidence>
<feature type="binding site" evidence="8">
    <location>
        <position position="46"/>
    </location>
    <ligand>
        <name>[4Fe-4S] cluster</name>
        <dbReference type="ChEBI" id="CHEBI:49883"/>
        <note>4Fe-4S-S-AdoMet</note>
    </ligand>
</feature>